<evidence type="ECO:0000313" key="2">
    <source>
        <dbReference type="Proteomes" id="UP000276133"/>
    </source>
</evidence>
<keyword evidence="2" id="KW-1185">Reference proteome</keyword>
<organism evidence="1 2">
    <name type="scientific">Brachionus plicatilis</name>
    <name type="common">Marine rotifer</name>
    <name type="synonym">Brachionus muelleri</name>
    <dbReference type="NCBI Taxonomy" id="10195"/>
    <lineage>
        <taxon>Eukaryota</taxon>
        <taxon>Metazoa</taxon>
        <taxon>Spiralia</taxon>
        <taxon>Gnathifera</taxon>
        <taxon>Rotifera</taxon>
        <taxon>Eurotatoria</taxon>
        <taxon>Monogononta</taxon>
        <taxon>Pseudotrocha</taxon>
        <taxon>Ploima</taxon>
        <taxon>Brachionidae</taxon>
        <taxon>Brachionus</taxon>
    </lineage>
</organism>
<sequence>MSTKDQIFRLSQSEILGLTFDKAFHIALDGMELGPIYRRFFAEIMPKRPLLVSSHDFDLYFCDLDLKLKWNYKIFNDYGKIFYLYIDKKSEDKN</sequence>
<dbReference type="EMBL" id="REGN01001859">
    <property type="protein sequence ID" value="RNA32058.1"/>
    <property type="molecule type" value="Genomic_DNA"/>
</dbReference>
<accession>A0A3M7S8Z0</accession>
<proteinExistence type="predicted"/>
<protein>
    <submittedName>
        <fullName evidence="1">Uncharacterized protein</fullName>
    </submittedName>
</protein>
<dbReference type="AlphaFoldDB" id="A0A3M7S8Z0"/>
<name>A0A3M7S8Z0_BRAPC</name>
<reference evidence="1 2" key="1">
    <citation type="journal article" date="2018" name="Sci. Rep.">
        <title>Genomic signatures of local adaptation to the degree of environmental predictability in rotifers.</title>
        <authorList>
            <person name="Franch-Gras L."/>
            <person name="Hahn C."/>
            <person name="Garcia-Roger E.M."/>
            <person name="Carmona M.J."/>
            <person name="Serra M."/>
            <person name="Gomez A."/>
        </authorList>
    </citation>
    <scope>NUCLEOTIDE SEQUENCE [LARGE SCALE GENOMIC DNA]</scope>
    <source>
        <strain evidence="1">HYR1</strain>
    </source>
</reference>
<dbReference type="Proteomes" id="UP000276133">
    <property type="component" value="Unassembled WGS sequence"/>
</dbReference>
<evidence type="ECO:0000313" key="1">
    <source>
        <dbReference type="EMBL" id="RNA32058.1"/>
    </source>
</evidence>
<comment type="caution">
    <text evidence="1">The sequence shown here is derived from an EMBL/GenBank/DDBJ whole genome shotgun (WGS) entry which is preliminary data.</text>
</comment>
<gene>
    <name evidence="1" type="ORF">BpHYR1_038458</name>
</gene>